<proteinExistence type="predicted"/>
<dbReference type="AlphaFoldDB" id="A0AAV9V377"/>
<name>A0AAV9V377_9PEZI</name>
<sequence length="97" mass="10574">MLKDSFLIRTSSPKLSPISELLLKVPDTPRHFLTSQKKVKAKSALHWAKGVFGTASQLSACSSGASSGVPTWITDVPCPFLENFPFNFTCVPSCCRE</sequence>
<gene>
    <name evidence="1" type="ORF">TWF730_008465</name>
</gene>
<protein>
    <submittedName>
        <fullName evidence="1">Uncharacterized protein</fullName>
    </submittedName>
</protein>
<accession>A0AAV9V377</accession>
<evidence type="ECO:0000313" key="2">
    <source>
        <dbReference type="Proteomes" id="UP001373714"/>
    </source>
</evidence>
<keyword evidence="2" id="KW-1185">Reference proteome</keyword>
<dbReference type="Proteomes" id="UP001373714">
    <property type="component" value="Unassembled WGS sequence"/>
</dbReference>
<comment type="caution">
    <text evidence="1">The sequence shown here is derived from an EMBL/GenBank/DDBJ whole genome shotgun (WGS) entry which is preliminary data.</text>
</comment>
<evidence type="ECO:0000313" key="1">
    <source>
        <dbReference type="EMBL" id="KAK6354045.1"/>
    </source>
</evidence>
<organism evidence="1 2">
    <name type="scientific">Orbilia blumenaviensis</name>
    <dbReference type="NCBI Taxonomy" id="1796055"/>
    <lineage>
        <taxon>Eukaryota</taxon>
        <taxon>Fungi</taxon>
        <taxon>Dikarya</taxon>
        <taxon>Ascomycota</taxon>
        <taxon>Pezizomycotina</taxon>
        <taxon>Orbiliomycetes</taxon>
        <taxon>Orbiliales</taxon>
        <taxon>Orbiliaceae</taxon>
        <taxon>Orbilia</taxon>
    </lineage>
</organism>
<reference evidence="1 2" key="1">
    <citation type="submission" date="2019-10" db="EMBL/GenBank/DDBJ databases">
        <authorList>
            <person name="Palmer J.M."/>
        </authorList>
    </citation>
    <scope>NUCLEOTIDE SEQUENCE [LARGE SCALE GENOMIC DNA]</scope>
    <source>
        <strain evidence="1 2">TWF730</strain>
    </source>
</reference>
<dbReference type="EMBL" id="JAVHNS010000005">
    <property type="protein sequence ID" value="KAK6354045.1"/>
    <property type="molecule type" value="Genomic_DNA"/>
</dbReference>